<organism evidence="3 4">
    <name type="scientific">Fomitopsis schrenkii</name>
    <name type="common">Brown rot fungus</name>
    <dbReference type="NCBI Taxonomy" id="2126942"/>
    <lineage>
        <taxon>Eukaryota</taxon>
        <taxon>Fungi</taxon>
        <taxon>Dikarya</taxon>
        <taxon>Basidiomycota</taxon>
        <taxon>Agaricomycotina</taxon>
        <taxon>Agaricomycetes</taxon>
        <taxon>Polyporales</taxon>
        <taxon>Fomitopsis</taxon>
    </lineage>
</organism>
<evidence type="ECO:0000256" key="1">
    <source>
        <dbReference type="SAM" id="MobiDB-lite"/>
    </source>
</evidence>
<sequence>MIGPDIPTHLQDSAPARYASVEQEDTDTTSSIGPAIPAHLLAGSARSTTPEEEEADVTEDVALPPSIGPAIPPEVSKQSKTTTSLPSTQDEGDEEEEDYAPALPPDMLAARASGSGGKTEGRRVVGPTLPPHFAGRNERYYDSDDDDYGPAPPPSGTVVQEKSGLEEFIEREERRKKQLEEANKPKALKREEWMLVPPSQSDLLGSIDPTRMKRPRKFAATEQTARDADNSLWTETPAERQQRIADEVAGKRRRVTDKGAMDPEAEREMRKRRRYEEEVRKGVEEHTRKVRGGTLIDQHARTTGSKDDNDEEPPVIWDHSRDMALGGRLMDDKTRNKFITEARGLGDRFGSGKGGGFL</sequence>
<dbReference type="InterPro" id="IPR022226">
    <property type="entry name" value="DUF3752"/>
</dbReference>
<evidence type="ECO:0000259" key="2">
    <source>
        <dbReference type="Pfam" id="PF12572"/>
    </source>
</evidence>
<evidence type="ECO:0000313" key="3">
    <source>
        <dbReference type="EMBL" id="EPS99654.1"/>
    </source>
</evidence>
<feature type="compositionally biased region" description="Basic and acidic residues" evidence="1">
    <location>
        <begin position="298"/>
        <end position="307"/>
    </location>
</feature>
<feature type="region of interest" description="Disordered" evidence="1">
    <location>
        <begin position="1"/>
        <end position="165"/>
    </location>
</feature>
<feature type="compositionally biased region" description="Polar residues" evidence="1">
    <location>
        <begin position="76"/>
        <end position="89"/>
    </location>
</feature>
<proteinExistence type="predicted"/>
<protein>
    <recommendedName>
        <fullName evidence="2">DUF3752 domain-containing protein</fullName>
    </recommendedName>
</protein>
<gene>
    <name evidence="3" type="ORF">FOMPIDRAFT_1124194</name>
</gene>
<dbReference type="Pfam" id="PF12572">
    <property type="entry name" value="DUF3752"/>
    <property type="match status" value="1"/>
</dbReference>
<dbReference type="HOGENOM" id="CLU_067132_0_1_1"/>
<name>S8FMX0_FOMSC</name>
<dbReference type="EMBL" id="KE504155">
    <property type="protein sequence ID" value="EPS99654.1"/>
    <property type="molecule type" value="Genomic_DNA"/>
</dbReference>
<feature type="compositionally biased region" description="Acidic residues" evidence="1">
    <location>
        <begin position="50"/>
        <end position="59"/>
    </location>
</feature>
<reference evidence="3 4" key="1">
    <citation type="journal article" date="2012" name="Science">
        <title>The Paleozoic origin of enzymatic lignin decomposition reconstructed from 31 fungal genomes.</title>
        <authorList>
            <person name="Floudas D."/>
            <person name="Binder M."/>
            <person name="Riley R."/>
            <person name="Barry K."/>
            <person name="Blanchette R.A."/>
            <person name="Henrissat B."/>
            <person name="Martinez A.T."/>
            <person name="Otillar R."/>
            <person name="Spatafora J.W."/>
            <person name="Yadav J.S."/>
            <person name="Aerts A."/>
            <person name="Benoit I."/>
            <person name="Boyd A."/>
            <person name="Carlson A."/>
            <person name="Copeland A."/>
            <person name="Coutinho P.M."/>
            <person name="de Vries R.P."/>
            <person name="Ferreira P."/>
            <person name="Findley K."/>
            <person name="Foster B."/>
            <person name="Gaskell J."/>
            <person name="Glotzer D."/>
            <person name="Gorecki P."/>
            <person name="Heitman J."/>
            <person name="Hesse C."/>
            <person name="Hori C."/>
            <person name="Igarashi K."/>
            <person name="Jurgens J.A."/>
            <person name="Kallen N."/>
            <person name="Kersten P."/>
            <person name="Kohler A."/>
            <person name="Kuees U."/>
            <person name="Kumar T.K.A."/>
            <person name="Kuo A."/>
            <person name="LaButti K."/>
            <person name="Larrondo L.F."/>
            <person name="Lindquist E."/>
            <person name="Ling A."/>
            <person name="Lombard V."/>
            <person name="Lucas S."/>
            <person name="Lundell T."/>
            <person name="Martin R."/>
            <person name="McLaughlin D.J."/>
            <person name="Morgenstern I."/>
            <person name="Morin E."/>
            <person name="Murat C."/>
            <person name="Nagy L.G."/>
            <person name="Nolan M."/>
            <person name="Ohm R.A."/>
            <person name="Patyshakuliyeva A."/>
            <person name="Rokas A."/>
            <person name="Ruiz-Duenas F.J."/>
            <person name="Sabat G."/>
            <person name="Salamov A."/>
            <person name="Samejima M."/>
            <person name="Schmutz J."/>
            <person name="Slot J.C."/>
            <person name="St John F."/>
            <person name="Stenlid J."/>
            <person name="Sun H."/>
            <person name="Sun S."/>
            <person name="Syed K."/>
            <person name="Tsang A."/>
            <person name="Wiebenga A."/>
            <person name="Young D."/>
            <person name="Pisabarro A."/>
            <person name="Eastwood D.C."/>
            <person name="Martin F."/>
            <person name="Cullen D."/>
            <person name="Grigoriev I.V."/>
            <person name="Hibbett D.S."/>
        </authorList>
    </citation>
    <scope>NUCLEOTIDE SEQUENCE</scope>
    <source>
        <strain evidence="4">FP-58527</strain>
    </source>
</reference>
<dbReference type="OrthoDB" id="73491at2759"/>
<feature type="compositionally biased region" description="Basic and acidic residues" evidence="1">
    <location>
        <begin position="237"/>
        <end position="287"/>
    </location>
</feature>
<feature type="compositionally biased region" description="Acidic residues" evidence="1">
    <location>
        <begin position="90"/>
        <end position="99"/>
    </location>
</feature>
<feature type="domain" description="DUF3752" evidence="2">
    <location>
        <begin position="197"/>
        <end position="350"/>
    </location>
</feature>
<dbReference type="eggNOG" id="KOG4188">
    <property type="taxonomic scope" value="Eukaryota"/>
</dbReference>
<evidence type="ECO:0000313" key="4">
    <source>
        <dbReference type="Proteomes" id="UP000015241"/>
    </source>
</evidence>
<dbReference type="Proteomes" id="UP000015241">
    <property type="component" value="Unassembled WGS sequence"/>
</dbReference>
<dbReference type="PANTHER" id="PTHR46370">
    <property type="entry name" value="GPALPP MOTIFS-CONTAINING PROTEIN 1"/>
    <property type="match status" value="1"/>
</dbReference>
<dbReference type="AlphaFoldDB" id="S8FMX0"/>
<dbReference type="InterPro" id="IPR046331">
    <property type="entry name" value="GPAM1-like"/>
</dbReference>
<dbReference type="PANTHER" id="PTHR46370:SF1">
    <property type="entry name" value="GPALPP MOTIFS-CONTAINING PROTEIN 1"/>
    <property type="match status" value="1"/>
</dbReference>
<keyword evidence="4" id="KW-1185">Reference proteome</keyword>
<dbReference type="InParanoid" id="S8FMX0"/>
<accession>S8FMX0</accession>
<feature type="region of interest" description="Disordered" evidence="1">
    <location>
        <begin position="199"/>
        <end position="320"/>
    </location>
</feature>